<dbReference type="GeneID" id="80331055"/>
<dbReference type="InterPro" id="IPR018060">
    <property type="entry name" value="HTH_AraC"/>
</dbReference>
<dbReference type="AlphaFoldDB" id="A0A516NFE8"/>
<name>A0A516NFE8_9NOCA</name>
<dbReference type="PANTHER" id="PTHR43130:SF11">
    <property type="entry name" value="TRANSCRIPTIONAL REGULATORY PROTEIN"/>
    <property type="match status" value="1"/>
</dbReference>
<gene>
    <name evidence="6" type="ORF">FOH10_01385</name>
</gene>
<dbReference type="InterPro" id="IPR018062">
    <property type="entry name" value="HTH_AraC-typ_CS"/>
</dbReference>
<evidence type="ECO:0000313" key="6">
    <source>
        <dbReference type="EMBL" id="QDP77597.1"/>
    </source>
</evidence>
<dbReference type="InterPro" id="IPR002818">
    <property type="entry name" value="DJ-1/PfpI"/>
</dbReference>
<sequence length="354" mass="37880">MITHLVLDGVLEGALGLGIDVVDTAAGFADDLRLRQRVVSVDGDPVRSGTGRDIAVTNRIPLVGNEFGPGDVLVLPGPSAASASRVRALLARPDTLRAIDLIRDAAANGATVAASCSATFVLAAAGLLAGREATTTWWLAPLFTRMHPDITVRADRMVVDGGSVLTAGAAFAHADLVLALLARLSGPDLAHRVARYLVLDARMSQSRYMVLEHLRASDPTLRAVERHVTTHLHRQLTLTELASAAAVSPRTLTRRTHEHLGITPTEFVHRLRVGHAATLLTTTRDPIDAVAAAVGYADPAAFRRIYRRHTGETPTTTRSRANHQASERISSPVVDGAPVIDRTPRSITGRSRRR</sequence>
<reference evidence="6 7" key="1">
    <citation type="submission" date="2019-07" db="EMBL/GenBank/DDBJ databases">
        <title>Complete Genome Sequence and Methylome Analysis of Nocardia otitidis-caviarum NEB252.</title>
        <authorList>
            <person name="Fomenkov A."/>
            <person name="Anton B.P."/>
            <person name="Vincze T."/>
            <person name="Roberts R.J."/>
        </authorList>
    </citation>
    <scope>NUCLEOTIDE SEQUENCE [LARGE SCALE GENOMIC DNA]</scope>
    <source>
        <strain evidence="6 7">NEB252</strain>
    </source>
</reference>
<dbReference type="InterPro" id="IPR029062">
    <property type="entry name" value="Class_I_gatase-like"/>
</dbReference>
<evidence type="ECO:0000313" key="7">
    <source>
        <dbReference type="Proteomes" id="UP000317039"/>
    </source>
</evidence>
<keyword evidence="2" id="KW-0238">DNA-binding</keyword>
<dbReference type="GO" id="GO:0043565">
    <property type="term" value="F:sequence-specific DNA binding"/>
    <property type="evidence" value="ECO:0007669"/>
    <property type="project" value="InterPro"/>
</dbReference>
<dbReference type="InterPro" id="IPR009057">
    <property type="entry name" value="Homeodomain-like_sf"/>
</dbReference>
<keyword evidence="1" id="KW-0805">Transcription regulation</keyword>
<proteinExistence type="predicted"/>
<dbReference type="EMBL" id="CP041695">
    <property type="protein sequence ID" value="QDP77597.1"/>
    <property type="molecule type" value="Genomic_DNA"/>
</dbReference>
<dbReference type="Pfam" id="PF01965">
    <property type="entry name" value="DJ-1_PfpI"/>
    <property type="match status" value="1"/>
</dbReference>
<dbReference type="SMART" id="SM00342">
    <property type="entry name" value="HTH_ARAC"/>
    <property type="match status" value="1"/>
</dbReference>
<dbReference type="PROSITE" id="PS01124">
    <property type="entry name" value="HTH_ARAC_FAMILY_2"/>
    <property type="match status" value="1"/>
</dbReference>
<evidence type="ECO:0000256" key="1">
    <source>
        <dbReference type="ARBA" id="ARBA00023015"/>
    </source>
</evidence>
<evidence type="ECO:0000256" key="2">
    <source>
        <dbReference type="ARBA" id="ARBA00023125"/>
    </source>
</evidence>
<feature type="compositionally biased region" description="Polar residues" evidence="4">
    <location>
        <begin position="312"/>
        <end position="329"/>
    </location>
</feature>
<keyword evidence="3" id="KW-0804">Transcription</keyword>
<dbReference type="Proteomes" id="UP000317039">
    <property type="component" value="Chromosome"/>
</dbReference>
<protein>
    <submittedName>
        <fullName evidence="6">Helix-turn-helix domain-containing protein</fullName>
    </submittedName>
</protein>
<dbReference type="SUPFAM" id="SSF52317">
    <property type="entry name" value="Class I glutamine amidotransferase-like"/>
    <property type="match status" value="1"/>
</dbReference>
<feature type="domain" description="HTH araC/xylS-type" evidence="5">
    <location>
        <begin position="222"/>
        <end position="320"/>
    </location>
</feature>
<dbReference type="PANTHER" id="PTHR43130">
    <property type="entry name" value="ARAC-FAMILY TRANSCRIPTIONAL REGULATOR"/>
    <property type="match status" value="1"/>
</dbReference>
<accession>A0A516NFE8</accession>
<feature type="compositionally biased region" description="Polar residues" evidence="4">
    <location>
        <begin position="345"/>
        <end position="354"/>
    </location>
</feature>
<organism evidence="6 7">
    <name type="scientific">Nocardia otitidiscaviarum</name>
    <dbReference type="NCBI Taxonomy" id="1823"/>
    <lineage>
        <taxon>Bacteria</taxon>
        <taxon>Bacillati</taxon>
        <taxon>Actinomycetota</taxon>
        <taxon>Actinomycetes</taxon>
        <taxon>Mycobacteriales</taxon>
        <taxon>Nocardiaceae</taxon>
        <taxon>Nocardia</taxon>
    </lineage>
</organism>
<dbReference type="Gene3D" id="3.40.50.880">
    <property type="match status" value="1"/>
</dbReference>
<dbReference type="GO" id="GO:0003700">
    <property type="term" value="F:DNA-binding transcription factor activity"/>
    <property type="evidence" value="ECO:0007669"/>
    <property type="project" value="InterPro"/>
</dbReference>
<dbReference type="SUPFAM" id="SSF46689">
    <property type="entry name" value="Homeodomain-like"/>
    <property type="match status" value="2"/>
</dbReference>
<dbReference type="RefSeq" id="WP_143979312.1">
    <property type="nucleotide sequence ID" value="NZ_CP041695.1"/>
</dbReference>
<evidence type="ECO:0000259" key="5">
    <source>
        <dbReference type="PROSITE" id="PS01124"/>
    </source>
</evidence>
<dbReference type="KEGG" id="nod:FOH10_01385"/>
<dbReference type="Pfam" id="PF12833">
    <property type="entry name" value="HTH_18"/>
    <property type="match status" value="1"/>
</dbReference>
<dbReference type="PROSITE" id="PS00041">
    <property type="entry name" value="HTH_ARAC_FAMILY_1"/>
    <property type="match status" value="1"/>
</dbReference>
<dbReference type="InterPro" id="IPR052158">
    <property type="entry name" value="INH-QAR"/>
</dbReference>
<evidence type="ECO:0000256" key="4">
    <source>
        <dbReference type="SAM" id="MobiDB-lite"/>
    </source>
</evidence>
<evidence type="ECO:0000256" key="3">
    <source>
        <dbReference type="ARBA" id="ARBA00023163"/>
    </source>
</evidence>
<feature type="region of interest" description="Disordered" evidence="4">
    <location>
        <begin position="307"/>
        <end position="354"/>
    </location>
</feature>
<dbReference type="Gene3D" id="1.10.10.60">
    <property type="entry name" value="Homeodomain-like"/>
    <property type="match status" value="1"/>
</dbReference>